<organism evidence="2 3">
    <name type="scientific">Pseudo-nitzschia multistriata</name>
    <dbReference type="NCBI Taxonomy" id="183589"/>
    <lineage>
        <taxon>Eukaryota</taxon>
        <taxon>Sar</taxon>
        <taxon>Stramenopiles</taxon>
        <taxon>Ochrophyta</taxon>
        <taxon>Bacillariophyta</taxon>
        <taxon>Bacillariophyceae</taxon>
        <taxon>Bacillariophycidae</taxon>
        <taxon>Bacillariales</taxon>
        <taxon>Bacillariaceae</taxon>
        <taxon>Pseudo-nitzschia</taxon>
    </lineage>
</organism>
<dbReference type="EMBL" id="CAACVS010000126">
    <property type="protein sequence ID" value="VEU37454.1"/>
    <property type="molecule type" value="Genomic_DNA"/>
</dbReference>
<dbReference type="Proteomes" id="UP000291116">
    <property type="component" value="Unassembled WGS sequence"/>
</dbReference>
<dbReference type="OrthoDB" id="2017405at2759"/>
<keyword evidence="3" id="KW-1185">Reference proteome</keyword>
<dbReference type="Pfam" id="PF10712">
    <property type="entry name" value="NAD-GH"/>
    <property type="match status" value="1"/>
</dbReference>
<reference evidence="2 3" key="1">
    <citation type="submission" date="2019-01" db="EMBL/GenBank/DDBJ databases">
        <authorList>
            <person name="Ferrante I. M."/>
        </authorList>
    </citation>
    <scope>NUCLEOTIDE SEQUENCE [LARGE SCALE GENOMIC DNA]</scope>
    <source>
        <strain evidence="2 3">B856</strain>
    </source>
</reference>
<dbReference type="AlphaFoldDB" id="A0A448Z5Z9"/>
<sequence>MHLLIDFFNGRSSSGVLGGRGASWSTSWHTTHVRHASRHTSGSTSHLLEDGHGNTFKFLLLLFVFLLFGSGVAVEPADGLLDLALDCSLVGRVHLVGDFATKRSLERVAVVFESILSFDTVLVGIVLGLVLFGFGNHALDFFLGKTSLVVGDGDLVLLSGRLLEGADVQDTIGINVEADINLWLPTRHRRDSVEVELSEDIVVLGHRTFSFEDLDKNTGLVVGVGREGLGLLGRNGSVSLDEGSHDSSCGFETKGKRSDIQQEKFGKLFGLVGSAQDSGLDGGSECNGFIGVDRLAEFLSVEELSEHGLDLGDTGGSSNKDDFINSGLGDLGISQNLFAGLHALLEVVHVQVLETGTGDGGIEIDTVKEGVNFNVGLSRGRKSTLGTFASGTKTTERALVLAHVLLVSSLEVGEEVVNHSVIEILSSQVGISGSGLDFEDSFFDGKKRDIKGTSSKIENEDILFVSLLVQSVGDGSGGRFVDNTKNIKSGNGSGILGSLTLRVVEVSRYGDNSVLDFLAQVCLGNVLHLRKNHGTDFFGLEGLGFSLVLDLDDGGTSGSGDNSERPVLHVSLDGGISEFASDQSLGVEDGVIGIHGGLRLGSISNKTLGLSEGNIRRGSTVTLVVGNDFDTVILPNTDTRVGGSKINSDGFSGDSCCDERIKN</sequence>
<evidence type="ECO:0000313" key="3">
    <source>
        <dbReference type="Proteomes" id="UP000291116"/>
    </source>
</evidence>
<accession>A0A448Z5Z9</accession>
<keyword evidence="1" id="KW-0472">Membrane</keyword>
<evidence type="ECO:0000256" key="1">
    <source>
        <dbReference type="SAM" id="Phobius"/>
    </source>
</evidence>
<keyword evidence="1" id="KW-0812">Transmembrane</keyword>
<protein>
    <submittedName>
        <fullName evidence="2">Uncharacterized protein</fullName>
    </submittedName>
</protein>
<gene>
    <name evidence="2" type="ORF">PSNMU_V1.4_AUG-EV-PASAV3_0042730</name>
</gene>
<feature type="transmembrane region" description="Helical" evidence="1">
    <location>
        <begin position="115"/>
        <end position="135"/>
    </location>
</feature>
<feature type="transmembrane region" description="Helical" evidence="1">
    <location>
        <begin position="56"/>
        <end position="74"/>
    </location>
</feature>
<keyword evidence="1" id="KW-1133">Transmembrane helix</keyword>
<dbReference type="InterPro" id="IPR019651">
    <property type="entry name" value="Glutamate_DH_NAD-spec"/>
</dbReference>
<evidence type="ECO:0000313" key="2">
    <source>
        <dbReference type="EMBL" id="VEU37454.1"/>
    </source>
</evidence>
<name>A0A448Z5Z9_9STRA</name>
<proteinExistence type="predicted"/>